<dbReference type="GO" id="GO:0051747">
    <property type="term" value="F:cytosine C-5 DNA demethylase activity"/>
    <property type="evidence" value="ECO:0007669"/>
    <property type="project" value="TreeGrafter"/>
</dbReference>
<accession>A0A6A5KE22</accession>
<evidence type="ECO:0000256" key="2">
    <source>
        <dbReference type="SAM" id="MobiDB-lite"/>
    </source>
</evidence>
<name>A0A6A5KE22_9PLEO</name>
<feature type="region of interest" description="Disordered" evidence="2">
    <location>
        <begin position="1"/>
        <end position="145"/>
    </location>
</feature>
<organism evidence="4 5">
    <name type="scientific">Decorospora gaudefroyi</name>
    <dbReference type="NCBI Taxonomy" id="184978"/>
    <lineage>
        <taxon>Eukaryota</taxon>
        <taxon>Fungi</taxon>
        <taxon>Dikarya</taxon>
        <taxon>Ascomycota</taxon>
        <taxon>Pezizomycotina</taxon>
        <taxon>Dothideomycetes</taxon>
        <taxon>Pleosporomycetidae</taxon>
        <taxon>Pleosporales</taxon>
        <taxon>Pleosporineae</taxon>
        <taxon>Pleosporaceae</taxon>
        <taxon>Decorospora</taxon>
    </lineage>
</organism>
<feature type="binding site" evidence="1">
    <location>
        <position position="1011"/>
    </location>
    <ligand>
        <name>2-oxoglutarate</name>
        <dbReference type="ChEBI" id="CHEBI:16810"/>
    </ligand>
</feature>
<feature type="compositionally biased region" description="Polar residues" evidence="2">
    <location>
        <begin position="214"/>
        <end position="238"/>
    </location>
</feature>
<proteinExistence type="predicted"/>
<dbReference type="GO" id="GO:0006307">
    <property type="term" value="P:DNA alkylation repair"/>
    <property type="evidence" value="ECO:0007669"/>
    <property type="project" value="TreeGrafter"/>
</dbReference>
<dbReference type="InterPro" id="IPR032852">
    <property type="entry name" value="ALKBH2"/>
</dbReference>
<evidence type="ECO:0000256" key="1">
    <source>
        <dbReference type="PIRSR" id="PIRSR632852-1"/>
    </source>
</evidence>
<dbReference type="EMBL" id="ML975274">
    <property type="protein sequence ID" value="KAF1836355.1"/>
    <property type="molecule type" value="Genomic_DNA"/>
</dbReference>
<dbReference type="Pfam" id="PF13532">
    <property type="entry name" value="2OG-FeII_Oxy_2"/>
    <property type="match status" value="1"/>
</dbReference>
<dbReference type="Gene3D" id="2.60.120.590">
    <property type="entry name" value="Alpha-ketoglutarate-dependent dioxygenase AlkB-like"/>
    <property type="match status" value="1"/>
</dbReference>
<dbReference type="AlphaFoldDB" id="A0A6A5KE22"/>
<dbReference type="PANTHER" id="PTHR31573:SF4">
    <property type="entry name" value="FE2OG DIOXYGENASE DOMAIN-CONTAINING PROTEIN"/>
    <property type="match status" value="1"/>
</dbReference>
<evidence type="ECO:0000259" key="3">
    <source>
        <dbReference type="Pfam" id="PF13532"/>
    </source>
</evidence>
<dbReference type="PANTHER" id="PTHR31573">
    <property type="entry name" value="ALPHA-KETOGLUTARATE-DEPENDENT DIOXYGENASE ALKB HOMOLOG 2"/>
    <property type="match status" value="1"/>
</dbReference>
<dbReference type="GO" id="GO:0035516">
    <property type="term" value="F:broad specificity oxidative DNA demethylase activity"/>
    <property type="evidence" value="ECO:0007669"/>
    <property type="project" value="TreeGrafter"/>
</dbReference>
<evidence type="ECO:0000313" key="4">
    <source>
        <dbReference type="EMBL" id="KAF1836355.1"/>
    </source>
</evidence>
<dbReference type="InterPro" id="IPR027450">
    <property type="entry name" value="AlkB-like"/>
</dbReference>
<feature type="compositionally biased region" description="Polar residues" evidence="2">
    <location>
        <begin position="130"/>
        <end position="145"/>
    </location>
</feature>
<dbReference type="InterPro" id="IPR037151">
    <property type="entry name" value="AlkB-like_sf"/>
</dbReference>
<feature type="region of interest" description="Disordered" evidence="2">
    <location>
        <begin position="164"/>
        <end position="249"/>
    </location>
</feature>
<gene>
    <name evidence="4" type="ORF">BDW02DRAFT_646175</name>
</gene>
<keyword evidence="5" id="KW-1185">Reference proteome</keyword>
<dbReference type="GO" id="GO:0008198">
    <property type="term" value="F:ferrous iron binding"/>
    <property type="evidence" value="ECO:0007669"/>
    <property type="project" value="TreeGrafter"/>
</dbReference>
<dbReference type="SUPFAM" id="SSF51197">
    <property type="entry name" value="Clavaminate synthase-like"/>
    <property type="match status" value="1"/>
</dbReference>
<reference evidence="4" key="1">
    <citation type="submission" date="2020-01" db="EMBL/GenBank/DDBJ databases">
        <authorList>
            <consortium name="DOE Joint Genome Institute"/>
            <person name="Haridas S."/>
            <person name="Albert R."/>
            <person name="Binder M."/>
            <person name="Bloem J."/>
            <person name="Labutti K."/>
            <person name="Salamov A."/>
            <person name="Andreopoulos B."/>
            <person name="Baker S.E."/>
            <person name="Barry K."/>
            <person name="Bills G."/>
            <person name="Bluhm B.H."/>
            <person name="Cannon C."/>
            <person name="Castanera R."/>
            <person name="Culley D.E."/>
            <person name="Daum C."/>
            <person name="Ezra D."/>
            <person name="Gonzalez J.B."/>
            <person name="Henrissat B."/>
            <person name="Kuo A."/>
            <person name="Liang C."/>
            <person name="Lipzen A."/>
            <person name="Lutzoni F."/>
            <person name="Magnuson J."/>
            <person name="Mondo S."/>
            <person name="Nolan M."/>
            <person name="Ohm R."/>
            <person name="Pangilinan J."/>
            <person name="Park H.-J."/>
            <person name="Ramirez L."/>
            <person name="Alfaro M."/>
            <person name="Sun H."/>
            <person name="Tritt A."/>
            <person name="Yoshinaga Y."/>
            <person name="Zwiers L.-H."/>
            <person name="Turgeon B.G."/>
            <person name="Goodwin S.B."/>
            <person name="Spatafora J.W."/>
            <person name="Crous P.W."/>
            <person name="Grigoriev I.V."/>
        </authorList>
    </citation>
    <scope>NUCLEOTIDE SEQUENCE</scope>
    <source>
        <strain evidence="4">P77</strain>
    </source>
</reference>
<feature type="compositionally biased region" description="Polar residues" evidence="2">
    <location>
        <begin position="164"/>
        <end position="198"/>
    </location>
</feature>
<feature type="compositionally biased region" description="Basic and acidic residues" evidence="2">
    <location>
        <begin position="25"/>
        <end position="39"/>
    </location>
</feature>
<dbReference type="Proteomes" id="UP000800040">
    <property type="component" value="Unassembled WGS sequence"/>
</dbReference>
<evidence type="ECO:0000313" key="5">
    <source>
        <dbReference type="Proteomes" id="UP000800040"/>
    </source>
</evidence>
<sequence>MAPVKYNCDDSSEWEGATATKRPRPSHDSEQLELQRDPENYGTASSQRPTRNRKRPDKYVPPIQSPRKRAKVTPNKRLVTPRTKPSSKKSAIAEKNPTIVRLKVPLERSVPTTPAHHSPLHDPDVDDESALSSPPTSTTVQIPRLASTYTDASLPLDGQTQCAQHVSAPVPTSSQYPGTPSSSQTEPVSGCTPSSPSWLAQAPAVDGPRKCSDSSRGSFETRQSVSSQDVGDSFTYPTPDSVVHQGPENAFNKSNVSQLKTGQASNQVLTGTQATLPLCHNCHETDHIALNCTINKLPERLDHGEVNHIPHECTANVNATESIAQSSIGENQLSIDHATDCGKHLGYPHVGSPTSSYACSEATTECDDSADLLVDDSNSPTTDTNLHAIAEQLLAQRNIGQNKPEPSGQPEVWADGRQELCETLHYFRAYQSASYSTGGFVRGFMFDKVAHHRDYIDSNVVISRAGGGLTKDKDSGEMRMGRDQAEDAVSQALKNCMIHRNPVVIITGVDNPHIPSKPPHQYCALDYFKPTHIWVEKSGGSKIVRYRFEKLNTTKESWWHPKNGQDIVELGSLSPPVEKTCDTCRVQSLQVYLQGWMCLQPTCTSFWKISRPTPGPGRSMSLQEPKEASLMYDPRFLKQKTPWPNDEHDYPLISNTAELSGHSIPGEDTSVAFWSGMVCPKCGRCISRLNWMGWECANTTCDYSRRPPHTLIPALSLRDPLWPVTNSYTLARDTQSSLIEVKVSFEHGYRINQYKFPGIDGFISHMMANKTVLEEEGGPDAMFEELQQTDIGLQRRSMPNGQLKGPNYCRHFLVNYGMPYKFIAATASHSFEGAARPITSTRSRLNWAAKLVLAQESSSQMAEEIKTEWQKKEFNEVLALGYFEEQKINYHDDGEYGLGPTIATLSLGAPGTMRIRMKARRYHGISSVAGLYDDAAPIPGCQQYEARRALHDSLTALKQTDPRAYHARRKQIPKDLGLSSRGQAKDVLTMQLAHGDVVIMHGADVQRYYEHAVEHAGKLRFALTCRYIDPLSLKESDQPGYVVGADGEGYDGTGLAV</sequence>
<dbReference type="OrthoDB" id="2163491at2759"/>
<feature type="binding site" evidence="1">
    <location>
        <position position="882"/>
    </location>
    <ligand>
        <name>2-oxoglutarate</name>
        <dbReference type="ChEBI" id="CHEBI:16810"/>
    </ligand>
</feature>
<protein>
    <recommendedName>
        <fullName evidence="3">Alpha-ketoglutarate-dependent dioxygenase AlkB-like domain-containing protein</fullName>
    </recommendedName>
</protein>
<feature type="domain" description="Alpha-ketoglutarate-dependent dioxygenase AlkB-like" evidence="3">
    <location>
        <begin position="860"/>
        <end position="1018"/>
    </location>
</feature>
<feature type="binding site" evidence="1">
    <location>
        <position position="891"/>
    </location>
    <ligand>
        <name>2-oxoglutarate</name>
        <dbReference type="ChEBI" id="CHEBI:16810"/>
    </ligand>
</feature>